<dbReference type="Gene3D" id="3.30.2310.20">
    <property type="entry name" value="RelE-like"/>
    <property type="match status" value="1"/>
</dbReference>
<keyword evidence="2" id="KW-1277">Toxin-antitoxin system</keyword>
<comment type="caution">
    <text evidence="7">The sequence shown here is derived from an EMBL/GenBank/DDBJ whole genome shotgun (WGS) entry which is preliminary data.</text>
</comment>
<dbReference type="InterPro" id="IPR035093">
    <property type="entry name" value="RelE/ParE_toxin_dom_sf"/>
</dbReference>
<evidence type="ECO:0000256" key="1">
    <source>
        <dbReference type="ARBA" id="ARBA00008172"/>
    </source>
</evidence>
<dbReference type="GO" id="GO:0006401">
    <property type="term" value="P:RNA catabolic process"/>
    <property type="evidence" value="ECO:0007669"/>
    <property type="project" value="InterPro"/>
</dbReference>
<dbReference type="PANTHER" id="PTHR38039:SF1">
    <property type="entry name" value="TOXIN YOEB"/>
    <property type="match status" value="1"/>
</dbReference>
<accession>A0A1F5YE81</accession>
<sequence>MDTVFQPEFIEDLDYWVKENVKTAEKIFRLIEDIKKNPFIGLGKPEHVKYLGPDVWSRRITQEHRIVYKVSADRIDFLQCRYHY</sequence>
<evidence type="ECO:0000313" key="7">
    <source>
        <dbReference type="EMBL" id="OGF98171.1"/>
    </source>
</evidence>
<evidence type="ECO:0000256" key="3">
    <source>
        <dbReference type="ARBA" id="ARBA00022722"/>
    </source>
</evidence>
<dbReference type="AlphaFoldDB" id="A0A1F5YE81"/>
<evidence type="ECO:0000256" key="2">
    <source>
        <dbReference type="ARBA" id="ARBA00022649"/>
    </source>
</evidence>
<keyword evidence="4" id="KW-0255">Endonuclease</keyword>
<dbReference type="EMBL" id="MFIV01000158">
    <property type="protein sequence ID" value="OGF98171.1"/>
    <property type="molecule type" value="Genomic_DNA"/>
</dbReference>
<organism evidence="7 8">
    <name type="scientific">Candidatus Glassbacteria bacterium GWA2_58_10</name>
    <dbReference type="NCBI Taxonomy" id="1817865"/>
    <lineage>
        <taxon>Bacteria</taxon>
        <taxon>Candidatus Glassiibacteriota</taxon>
    </lineage>
</organism>
<dbReference type="Proteomes" id="UP000176992">
    <property type="component" value="Unassembled WGS sequence"/>
</dbReference>
<evidence type="ECO:0000256" key="4">
    <source>
        <dbReference type="ARBA" id="ARBA00022759"/>
    </source>
</evidence>
<comment type="similarity">
    <text evidence="1">Belongs to the YoeB family.</text>
</comment>
<protein>
    <recommendedName>
        <fullName evidence="6">Putative mRNA interferase YoeB</fullName>
    </recommendedName>
</protein>
<name>A0A1F5YE81_9BACT</name>
<reference evidence="7 8" key="1">
    <citation type="journal article" date="2016" name="Nat. Commun.">
        <title>Thousands of microbial genomes shed light on interconnected biogeochemical processes in an aquifer system.</title>
        <authorList>
            <person name="Anantharaman K."/>
            <person name="Brown C.T."/>
            <person name="Hug L.A."/>
            <person name="Sharon I."/>
            <person name="Castelle C.J."/>
            <person name="Probst A.J."/>
            <person name="Thomas B.C."/>
            <person name="Singh A."/>
            <person name="Wilkins M.J."/>
            <person name="Karaoz U."/>
            <person name="Brodie E.L."/>
            <person name="Williams K.H."/>
            <person name="Hubbard S.S."/>
            <person name="Banfield J.F."/>
        </authorList>
    </citation>
    <scope>NUCLEOTIDE SEQUENCE [LARGE SCALE GENOMIC DNA]</scope>
</reference>
<keyword evidence="5" id="KW-0378">Hydrolase</keyword>
<dbReference type="GO" id="GO:0016787">
    <property type="term" value="F:hydrolase activity"/>
    <property type="evidence" value="ECO:0007669"/>
    <property type="project" value="UniProtKB-KW"/>
</dbReference>
<dbReference type="SUPFAM" id="SSF143011">
    <property type="entry name" value="RelE-like"/>
    <property type="match status" value="1"/>
</dbReference>
<dbReference type="PANTHER" id="PTHR38039">
    <property type="entry name" value="TOXIN YOEB"/>
    <property type="match status" value="1"/>
</dbReference>
<dbReference type="Pfam" id="PF06769">
    <property type="entry name" value="YoeB_toxin"/>
    <property type="match status" value="1"/>
</dbReference>
<keyword evidence="3" id="KW-0540">Nuclease</keyword>
<dbReference type="GO" id="GO:0045892">
    <property type="term" value="P:negative regulation of DNA-templated transcription"/>
    <property type="evidence" value="ECO:0007669"/>
    <property type="project" value="TreeGrafter"/>
</dbReference>
<dbReference type="InterPro" id="IPR009614">
    <property type="entry name" value="YoeB_toxin"/>
</dbReference>
<evidence type="ECO:0000256" key="5">
    <source>
        <dbReference type="ARBA" id="ARBA00022801"/>
    </source>
</evidence>
<dbReference type="GO" id="GO:0004519">
    <property type="term" value="F:endonuclease activity"/>
    <property type="evidence" value="ECO:0007669"/>
    <property type="project" value="UniProtKB-KW"/>
</dbReference>
<dbReference type="NCBIfam" id="TIGR02116">
    <property type="entry name" value="toxin_Txe_YoeB"/>
    <property type="match status" value="1"/>
</dbReference>
<evidence type="ECO:0000256" key="6">
    <source>
        <dbReference type="ARBA" id="ARBA00030388"/>
    </source>
</evidence>
<proteinExistence type="inferred from homology"/>
<gene>
    <name evidence="7" type="ORF">A2Z86_05000</name>
</gene>
<evidence type="ECO:0000313" key="8">
    <source>
        <dbReference type="Proteomes" id="UP000176992"/>
    </source>
</evidence>